<dbReference type="PANTHER" id="PTHR35970">
    <property type="entry name" value="SODIUM CHANNEL AND CLATHRIN LINKER 1"/>
    <property type="match status" value="1"/>
</dbReference>
<evidence type="ECO:0000313" key="2">
    <source>
        <dbReference type="Ensembl" id="ENSCCNP00000027228.1"/>
    </source>
</evidence>
<feature type="coiled-coil region" evidence="1">
    <location>
        <begin position="513"/>
        <end position="554"/>
    </location>
</feature>
<accession>A0A8C0XEJ0</accession>
<name>A0A8C0XEJ0_CASCN</name>
<dbReference type="Ensembl" id="ENSCCNT00000034487.1">
    <property type="protein sequence ID" value="ENSCCNP00000027228.1"/>
    <property type="gene ID" value="ENSCCNG00000026358.1"/>
</dbReference>
<evidence type="ECO:0000256" key="1">
    <source>
        <dbReference type="SAM" id="Coils"/>
    </source>
</evidence>
<reference evidence="2" key="1">
    <citation type="submission" date="2023-09" db="UniProtKB">
        <authorList>
            <consortium name="Ensembl"/>
        </authorList>
    </citation>
    <scope>IDENTIFICATION</scope>
</reference>
<dbReference type="InterPro" id="IPR038911">
    <property type="entry name" value="SCLT1"/>
</dbReference>
<organism evidence="2">
    <name type="scientific">Castor canadensis</name>
    <name type="common">American beaver</name>
    <dbReference type="NCBI Taxonomy" id="51338"/>
    <lineage>
        <taxon>Eukaryota</taxon>
        <taxon>Metazoa</taxon>
        <taxon>Chordata</taxon>
        <taxon>Craniata</taxon>
        <taxon>Vertebrata</taxon>
        <taxon>Euteleostomi</taxon>
        <taxon>Mammalia</taxon>
        <taxon>Eutheria</taxon>
        <taxon>Euarchontoglires</taxon>
        <taxon>Glires</taxon>
        <taxon>Rodentia</taxon>
        <taxon>Castorimorpha</taxon>
        <taxon>Castoridae</taxon>
        <taxon>Castor</taxon>
    </lineage>
</organism>
<protein>
    <recommendedName>
        <fullName evidence="3">Sodium channel and clathrin linker 1</fullName>
    </recommendedName>
</protein>
<keyword evidence="1" id="KW-0175">Coiled coil</keyword>
<dbReference type="PANTHER" id="PTHR35970:SF1">
    <property type="entry name" value="SODIUM CHANNEL AND CLATHRIN LINKER 1"/>
    <property type="match status" value="1"/>
</dbReference>
<feature type="coiled-coil region" evidence="1">
    <location>
        <begin position="277"/>
        <end position="426"/>
    </location>
</feature>
<sequence length="574" mass="66324">TPTPNSRASGGLCVVLGSTTGQDHKAPPQLKLLHGELKDAIEKQLDTLPLGSELCGELCADQETIKNLREQLHIANEEKAWAVELWQTVSREFSALQRRHQEQTTKAYIHIAESQKQKVILNLRVAAAKVEELTRVTEVLHEEVQKKTEDVMSARGREEASDRRLHQLQCSIRELEARLCVTVQEVTQLREDKAHLEKQTRDLQAKCSASENEKYEAITRARESMQLLEEANLEKSQVLFEEKQKDEDREKMRKTIAQLLQDAITNSRNSVKAESTKIHYEAQISQLTEELSALQMECDEKQEQIERVIRGKKAVEEELEKSRGTDSDYRKLEEMHHRCLAAERLKDDLQLSLKRAENRIKQLEVNSSEEIARSHEIIQKLQSVLESERENCGAVSEQRLRLQQENEQLQKETEDLRKVALEAQRQAKLKISTMEHEFSIKERGFEVQLREMEDSNRNSTMELRHLLATQQKAASRWKEERKKLTESTEIRISNLKSELSRQKLHTQELVSQLEMANEKVAENEKLIQEHQEKANRLQRRLSQAEERAASASQQLSVITVQRRKAASLVNLETI</sequence>
<dbReference type="GO" id="GO:0060271">
    <property type="term" value="P:cilium assembly"/>
    <property type="evidence" value="ECO:0007669"/>
    <property type="project" value="TreeGrafter"/>
</dbReference>
<dbReference type="GO" id="GO:0045162">
    <property type="term" value="P:clustering of voltage-gated sodium channels"/>
    <property type="evidence" value="ECO:0007669"/>
    <property type="project" value="InterPro"/>
</dbReference>
<feature type="coiled-coil region" evidence="1">
    <location>
        <begin position="158"/>
        <end position="213"/>
    </location>
</feature>
<proteinExistence type="predicted"/>
<gene>
    <name evidence="2" type="primary">LOC109699862</name>
</gene>
<evidence type="ECO:0008006" key="3">
    <source>
        <dbReference type="Google" id="ProtNLM"/>
    </source>
</evidence>
<dbReference type="AlphaFoldDB" id="A0A8C0XEJ0"/>
<dbReference type="GO" id="GO:0005814">
    <property type="term" value="C:centriole"/>
    <property type="evidence" value="ECO:0007669"/>
    <property type="project" value="TreeGrafter"/>
</dbReference>